<reference evidence="3" key="1">
    <citation type="submission" date="2017-09" db="EMBL/GenBank/DDBJ databases">
        <authorList>
            <person name="Sela D.A."/>
            <person name="Albert K."/>
        </authorList>
    </citation>
    <scope>NUCLEOTIDE SEQUENCE [LARGE SCALE GENOMIC DNA]</scope>
    <source>
        <strain evidence="3">UMA51805</strain>
    </source>
</reference>
<sequence>MARPSVWHLASEVHLASFPAPLVRTLLLARALPHPCRDVAMEQTEKLLAGNMRTDKTRAQRVSNCTTSRPAKQV</sequence>
<evidence type="ECO:0000313" key="3">
    <source>
        <dbReference type="Proteomes" id="UP000240228"/>
    </source>
</evidence>
<accession>A0A2T3GAT6</accession>
<gene>
    <name evidence="2" type="ORF">CPA40_04970</name>
</gene>
<organism evidence="2 3">
    <name type="scientific">Bifidobacterium callitrichos</name>
    <dbReference type="NCBI Taxonomy" id="762209"/>
    <lineage>
        <taxon>Bacteria</taxon>
        <taxon>Bacillati</taxon>
        <taxon>Actinomycetota</taxon>
        <taxon>Actinomycetes</taxon>
        <taxon>Bifidobacteriales</taxon>
        <taxon>Bifidobacteriaceae</taxon>
        <taxon>Bifidobacterium</taxon>
    </lineage>
</organism>
<dbReference type="Proteomes" id="UP000240228">
    <property type="component" value="Unassembled WGS sequence"/>
</dbReference>
<feature type="compositionally biased region" description="Polar residues" evidence="1">
    <location>
        <begin position="60"/>
        <end position="74"/>
    </location>
</feature>
<proteinExistence type="predicted"/>
<feature type="region of interest" description="Disordered" evidence="1">
    <location>
        <begin position="49"/>
        <end position="74"/>
    </location>
</feature>
<dbReference type="EMBL" id="NWTX01000006">
    <property type="protein sequence ID" value="PST46588.1"/>
    <property type="molecule type" value="Genomic_DNA"/>
</dbReference>
<comment type="caution">
    <text evidence="2">The sequence shown here is derived from an EMBL/GenBank/DDBJ whole genome shotgun (WGS) entry which is preliminary data.</text>
</comment>
<keyword evidence="3" id="KW-1185">Reference proteome</keyword>
<reference evidence="2 3" key="2">
    <citation type="submission" date="2018-03" db="EMBL/GenBank/DDBJ databases">
        <title>The comparative genomics of Bifidobacterium callitrichos reflects dietary carbohydrate utilization within the common marmoset gut.</title>
        <authorList>
            <person name="Rani A."/>
        </authorList>
    </citation>
    <scope>NUCLEOTIDE SEQUENCE [LARGE SCALE GENOMIC DNA]</scope>
    <source>
        <strain evidence="2 3">UMA51805</strain>
    </source>
</reference>
<dbReference type="AlphaFoldDB" id="A0A2T3GAT6"/>
<protein>
    <submittedName>
        <fullName evidence="2">Uncharacterized protein</fullName>
    </submittedName>
</protein>
<evidence type="ECO:0000256" key="1">
    <source>
        <dbReference type="SAM" id="MobiDB-lite"/>
    </source>
</evidence>
<name>A0A2T3GAT6_9BIFI</name>
<evidence type="ECO:0000313" key="2">
    <source>
        <dbReference type="EMBL" id="PST46588.1"/>
    </source>
</evidence>